<gene>
    <name evidence="1" type="ordered locus">Srot_1908</name>
</gene>
<dbReference type="EMBL" id="CP001958">
    <property type="protein sequence ID" value="ADG98367.1"/>
    <property type="molecule type" value="Genomic_DNA"/>
</dbReference>
<accession>D6Z8T7</accession>
<dbReference type="AlphaFoldDB" id="D6Z8T7"/>
<dbReference type="HOGENOM" id="CLU_1383330_0_0_11"/>
<protein>
    <submittedName>
        <fullName evidence="1">Uncharacterized protein</fullName>
    </submittedName>
</protein>
<dbReference type="Proteomes" id="UP000002247">
    <property type="component" value="Chromosome"/>
</dbReference>
<dbReference type="STRING" id="640132.Srot_1908"/>
<evidence type="ECO:0000313" key="2">
    <source>
        <dbReference type="Proteomes" id="UP000002247"/>
    </source>
</evidence>
<dbReference type="KEGG" id="srt:Srot_1908"/>
<evidence type="ECO:0000313" key="1">
    <source>
        <dbReference type="EMBL" id="ADG98367.1"/>
    </source>
</evidence>
<reference evidence="1 2" key="1">
    <citation type="journal article" date="2010" name="Stand. Genomic Sci.">
        <title>Complete genome sequence of Segniliparus rotundus type strain (CDC 1076).</title>
        <authorList>
            <person name="Sikorski J."/>
            <person name="Lapidus A."/>
            <person name="Copeland A."/>
            <person name="Misra M."/>
            <person name="Glavina Del Rio T."/>
            <person name="Nolan M."/>
            <person name="Lucas S."/>
            <person name="Chen F."/>
            <person name="Tice H."/>
            <person name="Cheng J.F."/>
            <person name="Jando M."/>
            <person name="Schneider S."/>
            <person name="Bruce D."/>
            <person name="Goodwin L."/>
            <person name="Pitluck S."/>
            <person name="Liolios K."/>
            <person name="Mikhailova N."/>
            <person name="Pati A."/>
            <person name="Ivanova N."/>
            <person name="Mavromatis K."/>
            <person name="Chen A."/>
            <person name="Palaniappan K."/>
            <person name="Chertkov O."/>
            <person name="Land M."/>
            <person name="Hauser L."/>
            <person name="Chang Y.J."/>
            <person name="Jeffries C.D."/>
            <person name="Brettin T."/>
            <person name="Detter J.C."/>
            <person name="Han C."/>
            <person name="Rohde M."/>
            <person name="Goker M."/>
            <person name="Bristow J."/>
            <person name="Eisen J.A."/>
            <person name="Markowitz V."/>
            <person name="Hugenholtz P."/>
            <person name="Kyrpides N.C."/>
            <person name="Klenk H.P."/>
        </authorList>
    </citation>
    <scope>NUCLEOTIDE SEQUENCE [LARGE SCALE GENOMIC DNA]</scope>
    <source>
        <strain evidence="2">ATCC BAA-972 / CDC 1076 / CIP 108378 / DSM 44985 / JCM 13578</strain>
    </source>
</reference>
<organism evidence="1 2">
    <name type="scientific">Segniliparus rotundus (strain ATCC BAA-972 / CDC 1076 / CIP 108378 / DSM 44985 / JCM 13578)</name>
    <dbReference type="NCBI Taxonomy" id="640132"/>
    <lineage>
        <taxon>Bacteria</taxon>
        <taxon>Bacillati</taxon>
        <taxon>Actinomycetota</taxon>
        <taxon>Actinomycetes</taxon>
        <taxon>Mycobacteriales</taxon>
        <taxon>Segniliparaceae</taxon>
        <taxon>Segniliparus</taxon>
    </lineage>
</organism>
<proteinExistence type="predicted"/>
<keyword evidence="2" id="KW-1185">Reference proteome</keyword>
<name>D6Z8T7_SEGRD</name>
<dbReference type="OrthoDB" id="3829815at2"/>
<dbReference type="RefSeq" id="WP_013138820.1">
    <property type="nucleotide sequence ID" value="NC_014168.1"/>
</dbReference>
<sequence length="202" mass="22173">MTILAVAALAGCGAQSDEESHGVIEGGSTVTNRDFVSPNVGISYTIPHGYYQDKYLATKVSVANLWQHENTENNKNRPYISIRKIEQPLNKEPTWYPGDWRPNVPFIPPLEDAKHQALVWVGGKEEAATNVRQLSWDGPNLPGGEYAYKFIDANGNRQNVAVAVVGNFYDRIMVEGLSANGLPADLPDVHTVAVSVKLLQKT</sequence>